<reference evidence="1 2" key="1">
    <citation type="submission" date="2021-03" db="EMBL/GenBank/DDBJ databases">
        <title>Genomic Encyclopedia of Type Strains, Phase IV (KMG-IV): sequencing the most valuable type-strain genomes for metagenomic binning, comparative biology and taxonomic classification.</title>
        <authorList>
            <person name="Goeker M."/>
        </authorList>
    </citation>
    <scope>NUCLEOTIDE SEQUENCE [LARGE SCALE GENOMIC DNA]</scope>
    <source>
        <strain evidence="1 2">DSM 27563</strain>
    </source>
</reference>
<name>A0ABS4KD94_9FIRM</name>
<keyword evidence="2" id="KW-1185">Reference proteome</keyword>
<proteinExistence type="predicted"/>
<evidence type="ECO:0000313" key="2">
    <source>
        <dbReference type="Proteomes" id="UP001519306"/>
    </source>
</evidence>
<gene>
    <name evidence="1" type="ORF">J2Z71_001298</name>
</gene>
<dbReference type="RefSeq" id="WP_210061194.1">
    <property type="nucleotide sequence ID" value="NZ_JAGGLJ010000012.1"/>
</dbReference>
<organism evidence="1 2">
    <name type="scientific">Peptoniphilus stercorisuis</name>
    <dbReference type="NCBI Taxonomy" id="1436965"/>
    <lineage>
        <taxon>Bacteria</taxon>
        <taxon>Bacillati</taxon>
        <taxon>Bacillota</taxon>
        <taxon>Tissierellia</taxon>
        <taxon>Tissierellales</taxon>
        <taxon>Peptoniphilaceae</taxon>
        <taxon>Peptoniphilus</taxon>
    </lineage>
</organism>
<evidence type="ECO:0000313" key="1">
    <source>
        <dbReference type="EMBL" id="MBP2025751.1"/>
    </source>
</evidence>
<sequence length="96" mass="11103">MIKVEKDFELSNALDNREKDIVVIGGLAEELYDKLSSEDPRIYGALSRTVFIPDLMINQYFGSIDLFNMFVHIVDNYNIGYNMDESKVYLSIIENK</sequence>
<dbReference type="Proteomes" id="UP001519306">
    <property type="component" value="Unassembled WGS sequence"/>
</dbReference>
<accession>A0ABS4KD94</accession>
<dbReference type="EMBL" id="JAGGLJ010000012">
    <property type="protein sequence ID" value="MBP2025751.1"/>
    <property type="molecule type" value="Genomic_DNA"/>
</dbReference>
<comment type="caution">
    <text evidence="1">The sequence shown here is derived from an EMBL/GenBank/DDBJ whole genome shotgun (WGS) entry which is preliminary data.</text>
</comment>
<protein>
    <submittedName>
        <fullName evidence="1">Uncharacterized protein</fullName>
    </submittedName>
</protein>